<dbReference type="GO" id="GO:0016757">
    <property type="term" value="F:glycosyltransferase activity"/>
    <property type="evidence" value="ECO:0007669"/>
    <property type="project" value="InterPro"/>
</dbReference>
<evidence type="ECO:0000313" key="4">
    <source>
        <dbReference type="Proteomes" id="UP000022082"/>
    </source>
</evidence>
<evidence type="ECO:0000313" key="3">
    <source>
        <dbReference type="EMBL" id="EXZ28893.1"/>
    </source>
</evidence>
<proteinExistence type="predicted"/>
<reference evidence="3 4" key="1">
    <citation type="submission" date="2014-02" db="EMBL/GenBank/DDBJ databases">
        <authorList>
            <person name="Sears C."/>
            <person name="Carroll K."/>
            <person name="Sack B.R."/>
            <person name="Qadri F."/>
            <person name="Myers L.L."/>
            <person name="Chung G.-T."/>
            <person name="Escheverria P."/>
            <person name="Fraser C.M."/>
            <person name="Sadzewicz L."/>
            <person name="Shefchek K.A."/>
            <person name="Tallon L."/>
            <person name="Das S.P."/>
            <person name="Daugherty S."/>
            <person name="Mongodin E.F."/>
        </authorList>
    </citation>
    <scope>NUCLEOTIDE SEQUENCE [LARGE SCALE GENOMIC DNA]</scope>
    <source>
        <strain evidence="3 4">S36L11</strain>
    </source>
</reference>
<gene>
    <name evidence="3" type="ORF">M136_1893</name>
</gene>
<name>A0A015XAY9_BACFG</name>
<dbReference type="InterPro" id="IPR028098">
    <property type="entry name" value="Glyco_trans_4-like_N"/>
</dbReference>
<dbReference type="CDD" id="cd03808">
    <property type="entry name" value="GT4_CapM-like"/>
    <property type="match status" value="1"/>
</dbReference>
<protein>
    <submittedName>
        <fullName evidence="3">Glycosyl transferases group 1 family protein</fullName>
    </submittedName>
</protein>
<dbReference type="InterPro" id="IPR001296">
    <property type="entry name" value="Glyco_trans_1"/>
</dbReference>
<organism evidence="3 4">
    <name type="scientific">Bacteroides fragilis str. S36L11</name>
    <dbReference type="NCBI Taxonomy" id="1339327"/>
    <lineage>
        <taxon>Bacteria</taxon>
        <taxon>Pseudomonadati</taxon>
        <taxon>Bacteroidota</taxon>
        <taxon>Bacteroidia</taxon>
        <taxon>Bacteroidales</taxon>
        <taxon>Bacteroidaceae</taxon>
        <taxon>Bacteroides</taxon>
    </lineage>
</organism>
<feature type="domain" description="Glycosyltransferase subfamily 4-like N-terminal" evidence="2">
    <location>
        <begin position="45"/>
        <end position="177"/>
    </location>
</feature>
<evidence type="ECO:0000259" key="2">
    <source>
        <dbReference type="Pfam" id="PF13477"/>
    </source>
</evidence>
<dbReference type="EMBL" id="JGDJ01000183">
    <property type="protein sequence ID" value="EXZ28893.1"/>
    <property type="molecule type" value="Genomic_DNA"/>
</dbReference>
<sequence length="417" mass="47850">MCSCGRCPRQLHGGTSQTEGHSEITIKLKFCIIHCKCEMKNILHVLNVPFVISYFLGDQLLYMREKGYNEYIICSSSSSLADLSSRYLFYYKEIGIYRKFSILADIKAVIQICNYIKYHDMDIVNGHTPKAGMLAMFAAFVMRVPKRIYFRHGLLYETSTGIKRYIFVFAEKMASLLATDVVCVSPYLIEKSLKDGLSPKKKMILLNRGSCNGVDAMGQFNPNKIDHVKLEALKRKYGIDENAWVIGYTGRIVKDKGIIELVEAYKILKRQYLNLYLLLVGPEEERDRLPDDVMSLIHNDERIILTGLVDQKIEYYYALMNILVLASYREGFGTSIIEASAMRLPVLTTSHTGCRDAILEEKTGLFITHDPLMIASTIETLIGDLELVKKLGRNGRLFVERNFERHLIWREIEKLYL</sequence>
<dbReference type="AlphaFoldDB" id="A0A015XAY9"/>
<dbReference type="PANTHER" id="PTHR12526:SF630">
    <property type="entry name" value="GLYCOSYLTRANSFERASE"/>
    <property type="match status" value="1"/>
</dbReference>
<keyword evidence="3" id="KW-0808">Transferase</keyword>
<dbReference type="SUPFAM" id="SSF53756">
    <property type="entry name" value="UDP-Glycosyltransferase/glycogen phosphorylase"/>
    <property type="match status" value="1"/>
</dbReference>
<evidence type="ECO:0000259" key="1">
    <source>
        <dbReference type="Pfam" id="PF00534"/>
    </source>
</evidence>
<dbReference type="PATRIC" id="fig|1339327.3.peg.2526"/>
<accession>A0A015XAY9</accession>
<dbReference type="Pfam" id="PF00534">
    <property type="entry name" value="Glycos_transf_1"/>
    <property type="match status" value="1"/>
</dbReference>
<comment type="caution">
    <text evidence="3">The sequence shown here is derived from an EMBL/GenBank/DDBJ whole genome shotgun (WGS) entry which is preliminary data.</text>
</comment>
<dbReference type="Gene3D" id="3.40.50.2000">
    <property type="entry name" value="Glycogen Phosphorylase B"/>
    <property type="match status" value="2"/>
</dbReference>
<dbReference type="Proteomes" id="UP000022082">
    <property type="component" value="Unassembled WGS sequence"/>
</dbReference>
<feature type="domain" description="Glycosyl transferase family 1" evidence="1">
    <location>
        <begin position="232"/>
        <end position="396"/>
    </location>
</feature>
<dbReference type="PANTHER" id="PTHR12526">
    <property type="entry name" value="GLYCOSYLTRANSFERASE"/>
    <property type="match status" value="1"/>
</dbReference>
<dbReference type="Pfam" id="PF13477">
    <property type="entry name" value="Glyco_trans_4_2"/>
    <property type="match status" value="1"/>
</dbReference>